<gene>
    <name evidence="1" type="ORF">CHS0354_016998</name>
</gene>
<name>A0AAE0S8M7_9BIVA</name>
<evidence type="ECO:0000313" key="2">
    <source>
        <dbReference type="Proteomes" id="UP001195483"/>
    </source>
</evidence>
<reference evidence="1" key="2">
    <citation type="journal article" date="2021" name="Genome Biol. Evol.">
        <title>Developing a high-quality reference genome for a parasitic bivalve with doubly uniparental inheritance (Bivalvia: Unionida).</title>
        <authorList>
            <person name="Smith C.H."/>
        </authorList>
    </citation>
    <scope>NUCLEOTIDE SEQUENCE</scope>
    <source>
        <strain evidence="1">CHS0354</strain>
        <tissue evidence="1">Mantle</tissue>
    </source>
</reference>
<keyword evidence="2" id="KW-1185">Reference proteome</keyword>
<comment type="caution">
    <text evidence="1">The sequence shown here is derived from an EMBL/GenBank/DDBJ whole genome shotgun (WGS) entry which is preliminary data.</text>
</comment>
<dbReference type="AlphaFoldDB" id="A0AAE0S8M7"/>
<organism evidence="1 2">
    <name type="scientific">Potamilus streckersoni</name>
    <dbReference type="NCBI Taxonomy" id="2493646"/>
    <lineage>
        <taxon>Eukaryota</taxon>
        <taxon>Metazoa</taxon>
        <taxon>Spiralia</taxon>
        <taxon>Lophotrochozoa</taxon>
        <taxon>Mollusca</taxon>
        <taxon>Bivalvia</taxon>
        <taxon>Autobranchia</taxon>
        <taxon>Heteroconchia</taxon>
        <taxon>Palaeoheterodonta</taxon>
        <taxon>Unionida</taxon>
        <taxon>Unionoidea</taxon>
        <taxon>Unionidae</taxon>
        <taxon>Ambleminae</taxon>
        <taxon>Lampsilini</taxon>
        <taxon>Potamilus</taxon>
    </lineage>
</organism>
<evidence type="ECO:0000313" key="1">
    <source>
        <dbReference type="EMBL" id="KAK3587018.1"/>
    </source>
</evidence>
<dbReference type="Proteomes" id="UP001195483">
    <property type="component" value="Unassembled WGS sequence"/>
</dbReference>
<dbReference type="EMBL" id="JAEAOA010001044">
    <property type="protein sequence ID" value="KAK3587018.1"/>
    <property type="molecule type" value="Genomic_DNA"/>
</dbReference>
<reference evidence="1" key="3">
    <citation type="submission" date="2023-05" db="EMBL/GenBank/DDBJ databases">
        <authorList>
            <person name="Smith C.H."/>
        </authorList>
    </citation>
    <scope>NUCLEOTIDE SEQUENCE</scope>
    <source>
        <strain evidence="1">CHS0354</strain>
        <tissue evidence="1">Mantle</tissue>
    </source>
</reference>
<protein>
    <submittedName>
        <fullName evidence="1">Uncharacterized protein</fullName>
    </submittedName>
</protein>
<proteinExistence type="predicted"/>
<feature type="non-terminal residue" evidence="1">
    <location>
        <position position="1"/>
    </location>
</feature>
<reference evidence="1" key="1">
    <citation type="journal article" date="2021" name="Genome Biol. Evol.">
        <title>A High-Quality Reference Genome for a Parasitic Bivalve with Doubly Uniparental Inheritance (Bivalvia: Unionida).</title>
        <authorList>
            <person name="Smith C.H."/>
        </authorList>
    </citation>
    <scope>NUCLEOTIDE SEQUENCE</scope>
    <source>
        <strain evidence="1">CHS0354</strain>
    </source>
</reference>
<accession>A0AAE0S8M7</accession>
<sequence length="53" mass="5756">FLADIQVVTFYGAGPGRKVLRLDDVSKVGPGLKVCSSLPIRSALRDLLYLEAH</sequence>